<sequence length="194" mass="21775">MESTDPRHLLVAVTKILDRLGISYLITGGIAVLVWGRPRFTADIDIVVELKAGDVPALSDALRGLAPDGYLDPAQMERAIAARGEFNFIDGASGVKVDFWILKEDDAFDRSRLGRRVAKEVLGERVHFSSPEDLILIKLLWYKTSPSSRQLEDAESVFKISGGMLDRAYLREWGARLGVEELLRPFLKQQDYKE</sequence>
<protein>
    <recommendedName>
        <fullName evidence="3">Nucleotidyl transferase AbiEii/AbiGii toxin family protein</fullName>
    </recommendedName>
</protein>
<dbReference type="EMBL" id="JACQMJ010000004">
    <property type="protein sequence ID" value="MBI4132107.1"/>
    <property type="molecule type" value="Genomic_DNA"/>
</dbReference>
<dbReference type="AlphaFoldDB" id="A0A932YVC4"/>
<dbReference type="InterPro" id="IPR043519">
    <property type="entry name" value="NT_sf"/>
</dbReference>
<reference evidence="1" key="1">
    <citation type="submission" date="2020-07" db="EMBL/GenBank/DDBJ databases">
        <title>Huge and variable diversity of episymbiotic CPR bacteria and DPANN archaea in groundwater ecosystems.</title>
        <authorList>
            <person name="He C.Y."/>
            <person name="Keren R."/>
            <person name="Whittaker M."/>
            <person name="Farag I.F."/>
            <person name="Doudna J."/>
            <person name="Cate J.H.D."/>
            <person name="Banfield J.F."/>
        </authorList>
    </citation>
    <scope>NUCLEOTIDE SEQUENCE</scope>
    <source>
        <strain evidence="1">NC_groundwater_1226_Ag_S-0.1um_59_124</strain>
    </source>
</reference>
<evidence type="ECO:0000313" key="2">
    <source>
        <dbReference type="Proteomes" id="UP000704960"/>
    </source>
</evidence>
<proteinExistence type="predicted"/>
<gene>
    <name evidence="1" type="ORF">HY474_00570</name>
</gene>
<evidence type="ECO:0000313" key="1">
    <source>
        <dbReference type="EMBL" id="MBI4132107.1"/>
    </source>
</evidence>
<dbReference type="Gene3D" id="3.30.460.40">
    <property type="match status" value="1"/>
</dbReference>
<dbReference type="Proteomes" id="UP000704960">
    <property type="component" value="Unassembled WGS sequence"/>
</dbReference>
<organism evidence="1 2">
    <name type="scientific">Candidatus Sungiibacteriota bacterium</name>
    <dbReference type="NCBI Taxonomy" id="2750080"/>
    <lineage>
        <taxon>Bacteria</taxon>
        <taxon>Candidatus Sungiibacteriota</taxon>
    </lineage>
</organism>
<comment type="caution">
    <text evidence="1">The sequence shown here is derived from an EMBL/GenBank/DDBJ whole genome shotgun (WGS) entry which is preliminary data.</text>
</comment>
<accession>A0A932YVC4</accession>
<evidence type="ECO:0008006" key="3">
    <source>
        <dbReference type="Google" id="ProtNLM"/>
    </source>
</evidence>
<dbReference type="SUPFAM" id="SSF81301">
    <property type="entry name" value="Nucleotidyltransferase"/>
    <property type="match status" value="1"/>
</dbReference>
<name>A0A932YVC4_9BACT</name>